<evidence type="ECO:0000313" key="1">
    <source>
        <dbReference type="EMBL" id="CAG5017551.1"/>
    </source>
</evidence>
<reference evidence="1" key="1">
    <citation type="submission" date="2021-04" db="EMBL/GenBank/DDBJ databases">
        <authorList>
            <person name="Rodrigo-Torres L."/>
            <person name="Arahal R. D."/>
            <person name="Lucena T."/>
        </authorList>
    </citation>
    <scope>NUCLEOTIDE SEQUENCE</scope>
    <source>
        <strain evidence="1">CECT 9275</strain>
    </source>
</reference>
<dbReference type="EMBL" id="CAJRAF010000004">
    <property type="protein sequence ID" value="CAG5017551.1"/>
    <property type="molecule type" value="Genomic_DNA"/>
</dbReference>
<sequence length="35" mass="4287">MIEQQDTFSIKSNDIIDTMIQNFIYFLFKHLDYLT</sequence>
<organism evidence="1 2">
    <name type="scientific">Dyadobacter helix</name>
    <dbReference type="NCBI Taxonomy" id="2822344"/>
    <lineage>
        <taxon>Bacteria</taxon>
        <taxon>Pseudomonadati</taxon>
        <taxon>Bacteroidota</taxon>
        <taxon>Cytophagia</taxon>
        <taxon>Cytophagales</taxon>
        <taxon>Spirosomataceae</taxon>
        <taxon>Dyadobacter</taxon>
    </lineage>
</organism>
<proteinExistence type="predicted"/>
<protein>
    <submittedName>
        <fullName evidence="1">Uncharacterized protein</fullName>
    </submittedName>
</protein>
<accession>A0A916NNX0</accession>
<comment type="caution">
    <text evidence="1">The sequence shown here is derived from an EMBL/GenBank/DDBJ whole genome shotgun (WGS) entry which is preliminary data.</text>
</comment>
<evidence type="ECO:0000313" key="2">
    <source>
        <dbReference type="Proteomes" id="UP000680038"/>
    </source>
</evidence>
<dbReference type="Proteomes" id="UP000680038">
    <property type="component" value="Unassembled WGS sequence"/>
</dbReference>
<gene>
    <name evidence="1" type="ORF">DYBT9275_05796</name>
</gene>
<keyword evidence="2" id="KW-1185">Reference proteome</keyword>
<dbReference type="AlphaFoldDB" id="A0A916NNX0"/>
<name>A0A916NNX0_9BACT</name>